<dbReference type="GO" id="GO:0051603">
    <property type="term" value="P:proteolysis involved in protein catabolic process"/>
    <property type="evidence" value="ECO:0007669"/>
    <property type="project" value="InterPro"/>
</dbReference>
<dbReference type="CDD" id="cd03762">
    <property type="entry name" value="proteasome_beta_type_6"/>
    <property type="match status" value="1"/>
</dbReference>
<dbReference type="InterPro" id="IPR000243">
    <property type="entry name" value="Pept_T1A_subB"/>
</dbReference>
<dbReference type="InterPro" id="IPR016050">
    <property type="entry name" value="Proteasome_bsu_CS"/>
</dbReference>
<keyword evidence="14" id="KW-1185">Reference proteome</keyword>
<dbReference type="AlphaFoldDB" id="A0A8X6G2D5"/>
<accession>A0A8X6G2D5</accession>
<comment type="function">
    <text evidence="9">Non-catalytic component of the proteasome, a multicatalytic proteinase complex which is characterized by its ability to cleave peptides with Arg, Phe, Tyr, Leu, and Glu adjacent to the leaving group at neutral or slightly basic pH. The proteasome has an ATP-dependent proteolytic activity.</text>
</comment>
<dbReference type="InterPro" id="IPR023333">
    <property type="entry name" value="Proteasome_suB-type"/>
</dbReference>
<comment type="caution">
    <text evidence="13">The sequence shown here is derived from an EMBL/GenBank/DDBJ whole genome shotgun (WGS) entry which is preliminary data.</text>
</comment>
<evidence type="ECO:0000256" key="7">
    <source>
        <dbReference type="ARBA" id="ARBA00023145"/>
    </source>
</evidence>
<protein>
    <recommendedName>
        <fullName evidence="12">Proteasome subunit beta</fullName>
    </recommendedName>
</protein>
<evidence type="ECO:0000256" key="11">
    <source>
        <dbReference type="PIRSR" id="PIRSR600243-1"/>
    </source>
</evidence>
<keyword evidence="3" id="KW-0645">Protease</keyword>
<comment type="similarity">
    <text evidence="12">Belongs to the peptidase T1B family.</text>
</comment>
<evidence type="ECO:0000256" key="12">
    <source>
        <dbReference type="RuleBase" id="RU004203"/>
    </source>
</evidence>
<sequence length="232" mass="24989">MNTEESTGTTIMAIEFADGVVIGADSRTTMGAYVSNRVADKLTKLTDQIYVCRSGSAADTKAISAIVSYRMNMLSMELGEPVSVKTAANDVGQVVYNYRESLSAGMIVAGWDRKNGGQVYCVSLGGMISREPCCIGGSGSGYIYGFMDSNYKKGMSEDECVELVVKAISQAIWRDGSSGGVIRIGIVTEKGLEQRLTCEGIVSKPRQEENIPWTAESKFMLGILLARLVQTK</sequence>
<evidence type="ECO:0000256" key="6">
    <source>
        <dbReference type="ARBA" id="ARBA00022942"/>
    </source>
</evidence>
<dbReference type="InterPro" id="IPR001353">
    <property type="entry name" value="Proteasome_sua/b"/>
</dbReference>
<evidence type="ECO:0000256" key="8">
    <source>
        <dbReference type="ARBA" id="ARBA00023242"/>
    </source>
</evidence>
<evidence type="ECO:0000313" key="13">
    <source>
        <dbReference type="EMBL" id="GFQ95110.1"/>
    </source>
</evidence>
<keyword evidence="4" id="KW-0888">Threonine protease</keyword>
<dbReference type="PANTHER" id="PTHR32194">
    <property type="entry name" value="METALLOPROTEASE TLDD"/>
    <property type="match status" value="1"/>
</dbReference>
<comment type="catalytic activity">
    <reaction evidence="1">
        <text>Cleavage of peptide bonds with very broad specificity.</text>
        <dbReference type="EC" id="3.4.25.1"/>
    </reaction>
</comment>
<dbReference type="PANTHER" id="PTHR32194:SF0">
    <property type="entry name" value="ATP-DEPENDENT PROTEASE SUBUNIT HSLV"/>
    <property type="match status" value="1"/>
</dbReference>
<keyword evidence="7" id="KW-0865">Zymogen</keyword>
<dbReference type="InterPro" id="IPR029055">
    <property type="entry name" value="Ntn_hydrolases_N"/>
</dbReference>
<dbReference type="PROSITE" id="PS51476">
    <property type="entry name" value="PROTEASOME_BETA_2"/>
    <property type="match status" value="1"/>
</dbReference>
<dbReference type="Pfam" id="PF00227">
    <property type="entry name" value="Proteasome"/>
    <property type="match status" value="1"/>
</dbReference>
<gene>
    <name evidence="13" type="primary">PSMB6</name>
    <name evidence="13" type="ORF">TNCT_679741</name>
</gene>
<dbReference type="EMBL" id="BMAO01004506">
    <property type="protein sequence ID" value="GFQ95110.1"/>
    <property type="molecule type" value="Genomic_DNA"/>
</dbReference>
<dbReference type="GO" id="GO:0019774">
    <property type="term" value="C:proteasome core complex, beta-subunit complex"/>
    <property type="evidence" value="ECO:0007669"/>
    <property type="project" value="UniProtKB-ARBA"/>
</dbReference>
<feature type="active site" description="Nucleophile" evidence="11">
    <location>
        <position position="9"/>
    </location>
</feature>
<dbReference type="Proteomes" id="UP000887116">
    <property type="component" value="Unassembled WGS sequence"/>
</dbReference>
<evidence type="ECO:0000256" key="1">
    <source>
        <dbReference type="ARBA" id="ARBA00001198"/>
    </source>
</evidence>
<comment type="function">
    <text evidence="12">Component of the proteasome, a multicatalytic proteinase complex which is characterized by its ability to cleave peptides with Arg, Phe, Tyr, Leu, and Glu adjacent to the leaving group at neutral or slightly basic pH. The proteasome has an ATP-dependent proteolytic activity.</text>
</comment>
<evidence type="ECO:0000256" key="10">
    <source>
        <dbReference type="ARBA" id="ARBA00026071"/>
    </source>
</evidence>
<dbReference type="FunFam" id="3.60.20.10:FF:000010">
    <property type="entry name" value="Proteasome subunit beta type-1"/>
    <property type="match status" value="1"/>
</dbReference>
<keyword evidence="2 12" id="KW-0963">Cytoplasm</keyword>
<dbReference type="PRINTS" id="PR00141">
    <property type="entry name" value="PROTEASOME"/>
</dbReference>
<evidence type="ECO:0000256" key="9">
    <source>
        <dbReference type="ARBA" id="ARBA00024953"/>
    </source>
</evidence>
<proteinExistence type="inferred from homology"/>
<dbReference type="GO" id="GO:0005737">
    <property type="term" value="C:cytoplasm"/>
    <property type="evidence" value="ECO:0007669"/>
    <property type="project" value="UniProtKB-SubCell"/>
</dbReference>
<keyword evidence="5" id="KW-0378">Hydrolase</keyword>
<evidence type="ECO:0000256" key="4">
    <source>
        <dbReference type="ARBA" id="ARBA00022698"/>
    </source>
</evidence>
<evidence type="ECO:0000256" key="3">
    <source>
        <dbReference type="ARBA" id="ARBA00022670"/>
    </source>
</evidence>
<comment type="subunit">
    <text evidence="12">Component of the proteasome complex.</text>
</comment>
<keyword evidence="6 12" id="KW-0647">Proteasome</keyword>
<dbReference type="GO" id="GO:0004298">
    <property type="term" value="F:threonine-type endopeptidase activity"/>
    <property type="evidence" value="ECO:0007669"/>
    <property type="project" value="UniProtKB-KW"/>
</dbReference>
<comment type="subunit">
    <text evidence="10">The 26S proteasome consists of a 20S proteasome core and two 19S regulatory subunits. The 20S proteasome core is composed of 28 subunits that are arranged in four stacked rings, resulting in a barrel-shaped structure. The two end rings are each formed by seven alpha subunits, and the two central rings are each formed by seven beta subunits. The catalytic chamber with the active sites is on the inside of the barrel.</text>
</comment>
<dbReference type="OrthoDB" id="7854943at2759"/>
<organism evidence="13 14">
    <name type="scientific">Trichonephila clavata</name>
    <name type="common">Joro spider</name>
    <name type="synonym">Nephila clavata</name>
    <dbReference type="NCBI Taxonomy" id="2740835"/>
    <lineage>
        <taxon>Eukaryota</taxon>
        <taxon>Metazoa</taxon>
        <taxon>Ecdysozoa</taxon>
        <taxon>Arthropoda</taxon>
        <taxon>Chelicerata</taxon>
        <taxon>Arachnida</taxon>
        <taxon>Araneae</taxon>
        <taxon>Araneomorphae</taxon>
        <taxon>Entelegynae</taxon>
        <taxon>Araneoidea</taxon>
        <taxon>Nephilidae</taxon>
        <taxon>Trichonephila</taxon>
    </lineage>
</organism>
<keyword evidence="8 12" id="KW-0539">Nucleus</keyword>
<reference evidence="13" key="1">
    <citation type="submission" date="2020-07" db="EMBL/GenBank/DDBJ databases">
        <title>Multicomponent nature underlies the extraordinary mechanical properties of spider dragline silk.</title>
        <authorList>
            <person name="Kono N."/>
            <person name="Nakamura H."/>
            <person name="Mori M."/>
            <person name="Yoshida Y."/>
            <person name="Ohtoshi R."/>
            <person name="Malay A.D."/>
            <person name="Moran D.A.P."/>
            <person name="Tomita M."/>
            <person name="Numata K."/>
            <person name="Arakawa K."/>
        </authorList>
    </citation>
    <scope>NUCLEOTIDE SEQUENCE</scope>
</reference>
<evidence type="ECO:0000256" key="2">
    <source>
        <dbReference type="ARBA" id="ARBA00022490"/>
    </source>
</evidence>
<dbReference type="Gene3D" id="3.60.20.10">
    <property type="entry name" value="Glutamine Phosphoribosylpyrophosphate, subunit 1, domain 1"/>
    <property type="match status" value="1"/>
</dbReference>
<name>A0A8X6G2D5_TRICU</name>
<dbReference type="GO" id="GO:0005634">
    <property type="term" value="C:nucleus"/>
    <property type="evidence" value="ECO:0007669"/>
    <property type="project" value="UniProtKB-SubCell"/>
</dbReference>
<comment type="subcellular location">
    <subcellularLocation>
        <location evidence="12">Cytoplasm</location>
    </subcellularLocation>
    <subcellularLocation>
        <location evidence="12">Nucleus</location>
    </subcellularLocation>
</comment>
<evidence type="ECO:0000313" key="14">
    <source>
        <dbReference type="Proteomes" id="UP000887116"/>
    </source>
</evidence>
<dbReference type="SUPFAM" id="SSF56235">
    <property type="entry name" value="N-terminal nucleophile aminohydrolases (Ntn hydrolases)"/>
    <property type="match status" value="1"/>
</dbReference>
<dbReference type="PROSITE" id="PS00854">
    <property type="entry name" value="PROTEASOME_BETA_1"/>
    <property type="match status" value="1"/>
</dbReference>
<evidence type="ECO:0000256" key="5">
    <source>
        <dbReference type="ARBA" id="ARBA00022801"/>
    </source>
</evidence>